<comment type="similarity">
    <text evidence="1">Belongs to the MurCDEF family. MurE subfamily.</text>
</comment>
<accession>A0A6J6AXB5</accession>
<dbReference type="PANTHER" id="PTHR23135">
    <property type="entry name" value="MUR LIGASE FAMILY MEMBER"/>
    <property type="match status" value="1"/>
</dbReference>
<dbReference type="GO" id="GO:0008360">
    <property type="term" value="P:regulation of cell shape"/>
    <property type="evidence" value="ECO:0007669"/>
    <property type="project" value="InterPro"/>
</dbReference>
<dbReference type="GO" id="GO:0051301">
    <property type="term" value="P:cell division"/>
    <property type="evidence" value="ECO:0007669"/>
    <property type="project" value="InterPro"/>
</dbReference>
<dbReference type="AlphaFoldDB" id="A0A6J6AXB5"/>
<dbReference type="Gene3D" id="3.40.1390.10">
    <property type="entry name" value="MurE/MurF, N-terminal domain"/>
    <property type="match status" value="1"/>
</dbReference>
<dbReference type="InterPro" id="IPR036615">
    <property type="entry name" value="Mur_ligase_C_dom_sf"/>
</dbReference>
<dbReference type="InterPro" id="IPR005761">
    <property type="entry name" value="UDP-N-AcMur-Glu-dNH2Pim_ligase"/>
</dbReference>
<dbReference type="NCBIfam" id="NF001126">
    <property type="entry name" value="PRK00139.1-4"/>
    <property type="match status" value="1"/>
</dbReference>
<dbReference type="InterPro" id="IPR035911">
    <property type="entry name" value="MurE/MurF_N"/>
</dbReference>
<dbReference type="InterPro" id="IPR004101">
    <property type="entry name" value="Mur_ligase_C"/>
</dbReference>
<feature type="domain" description="Mur ligase C-terminal" evidence="2">
    <location>
        <begin position="341"/>
        <end position="467"/>
    </location>
</feature>
<proteinExistence type="inferred from homology"/>
<dbReference type="InterPro" id="IPR013221">
    <property type="entry name" value="Mur_ligase_cen"/>
</dbReference>
<feature type="domain" description="Mur ligase central" evidence="3">
    <location>
        <begin position="118"/>
        <end position="319"/>
    </location>
</feature>
<dbReference type="NCBIfam" id="TIGR01085">
    <property type="entry name" value="murE"/>
    <property type="match status" value="1"/>
</dbReference>
<organism evidence="4">
    <name type="scientific">freshwater metagenome</name>
    <dbReference type="NCBI Taxonomy" id="449393"/>
    <lineage>
        <taxon>unclassified sequences</taxon>
        <taxon>metagenomes</taxon>
        <taxon>ecological metagenomes</taxon>
    </lineage>
</organism>
<evidence type="ECO:0000259" key="3">
    <source>
        <dbReference type="Pfam" id="PF08245"/>
    </source>
</evidence>
<evidence type="ECO:0000313" key="4">
    <source>
        <dbReference type="EMBL" id="CAB4531066.1"/>
    </source>
</evidence>
<dbReference type="HAMAP" id="MF_00208">
    <property type="entry name" value="MurE"/>
    <property type="match status" value="1"/>
</dbReference>
<dbReference type="SUPFAM" id="SSF63418">
    <property type="entry name" value="MurE/MurF N-terminal domain"/>
    <property type="match status" value="1"/>
</dbReference>
<dbReference type="GO" id="GO:0005524">
    <property type="term" value="F:ATP binding"/>
    <property type="evidence" value="ECO:0007669"/>
    <property type="project" value="InterPro"/>
</dbReference>
<dbReference type="Pfam" id="PF02875">
    <property type="entry name" value="Mur_ligase_C"/>
    <property type="match status" value="1"/>
</dbReference>
<dbReference type="NCBIfam" id="NF001124">
    <property type="entry name" value="PRK00139.1-2"/>
    <property type="match status" value="1"/>
</dbReference>
<dbReference type="InterPro" id="IPR036565">
    <property type="entry name" value="Mur-like_cat_sf"/>
</dbReference>
<dbReference type="GO" id="GO:0016881">
    <property type="term" value="F:acid-amino acid ligase activity"/>
    <property type="evidence" value="ECO:0007669"/>
    <property type="project" value="InterPro"/>
</dbReference>
<reference evidence="4" key="1">
    <citation type="submission" date="2020-05" db="EMBL/GenBank/DDBJ databases">
        <authorList>
            <person name="Chiriac C."/>
            <person name="Salcher M."/>
            <person name="Ghai R."/>
            <person name="Kavagutti S V."/>
        </authorList>
    </citation>
    <scope>NUCLEOTIDE SEQUENCE</scope>
</reference>
<dbReference type="Pfam" id="PF08245">
    <property type="entry name" value="Mur_ligase_M"/>
    <property type="match status" value="1"/>
</dbReference>
<sequence length="495" mass="53120">MRPITPVSQSLNDIEAFLGLEVSGSNLLITGITAHSGEVLPGDLFIALSGATPQSRHGAEFIEEALSAGAVAVLTDGKSEVSSTRVPMLILNSAERFIGDLTSWFYGHPSRQMVTVGITGTNGKTTTASLLHQLWTLSDREAGFIGTLGIDLGAEHFSGTHTTPDATSLQSTLGAMAERHLTHVVMEVSSHALAQHRASGTRFSMVGFTHLSQDHLDFHGDMESYFQAKARLFTLEYADLAFINIDSSYGVRLLESVSIPVVTLSHSDPKANWHIVHSHPTDSGYDIAIRGLGGILIEGFLPLIGRHNLENALMAIAMAVESGVDPLLISSRMRELRGVPGRLEMIDVGQDFTAVVDFAHSPSSVEAVLQTLREITPGKIIAVLGCGGDRDRTKRPLMGSALLSYSDHAIFTSDNPRSEDPIEILREMTSGIALLPTSLVEIDRRTAITRAVSLAMPGDCVVVLGKGHEVGQEIKGTKHPFDDRIELARAIGGSK</sequence>
<name>A0A6J6AXB5_9ZZZZ</name>
<dbReference type="SUPFAM" id="SSF53244">
    <property type="entry name" value="MurD-like peptide ligases, peptide-binding domain"/>
    <property type="match status" value="1"/>
</dbReference>
<dbReference type="GO" id="GO:0005737">
    <property type="term" value="C:cytoplasm"/>
    <property type="evidence" value="ECO:0007669"/>
    <property type="project" value="InterPro"/>
</dbReference>
<dbReference type="EMBL" id="CAEZSC010000010">
    <property type="protein sequence ID" value="CAB4531066.1"/>
    <property type="molecule type" value="Genomic_DNA"/>
</dbReference>
<dbReference type="PANTHER" id="PTHR23135:SF4">
    <property type="entry name" value="UDP-N-ACETYLMURAMOYL-L-ALANYL-D-GLUTAMATE--2,6-DIAMINOPIMELATE LIGASE MURE HOMOLOG, CHLOROPLASTIC"/>
    <property type="match status" value="1"/>
</dbReference>
<protein>
    <submittedName>
        <fullName evidence="4">Unannotated protein</fullName>
    </submittedName>
</protein>
<dbReference type="Gene3D" id="3.90.190.20">
    <property type="entry name" value="Mur ligase, C-terminal domain"/>
    <property type="match status" value="1"/>
</dbReference>
<evidence type="ECO:0000256" key="1">
    <source>
        <dbReference type="ARBA" id="ARBA00005898"/>
    </source>
</evidence>
<dbReference type="SUPFAM" id="SSF53623">
    <property type="entry name" value="MurD-like peptide ligases, catalytic domain"/>
    <property type="match status" value="1"/>
</dbReference>
<dbReference type="Gene3D" id="3.40.1190.10">
    <property type="entry name" value="Mur-like, catalytic domain"/>
    <property type="match status" value="1"/>
</dbReference>
<evidence type="ECO:0000259" key="2">
    <source>
        <dbReference type="Pfam" id="PF02875"/>
    </source>
</evidence>
<gene>
    <name evidence="4" type="ORF">UFOPK1380_00312</name>
</gene>